<accession>A0AAV4WWV8</accession>
<reference evidence="1 2" key="1">
    <citation type="submission" date="2021-06" db="EMBL/GenBank/DDBJ databases">
        <title>Caerostris extrusa draft genome.</title>
        <authorList>
            <person name="Kono N."/>
            <person name="Arakawa K."/>
        </authorList>
    </citation>
    <scope>NUCLEOTIDE SEQUENCE [LARGE SCALE GENOMIC DNA]</scope>
</reference>
<gene>
    <name evidence="1" type="ORF">CEXT_389601</name>
</gene>
<name>A0AAV4WWV8_CAEEX</name>
<dbReference type="AlphaFoldDB" id="A0AAV4WWV8"/>
<keyword evidence="2" id="KW-1185">Reference proteome</keyword>
<comment type="caution">
    <text evidence="1">The sequence shown here is derived from an EMBL/GenBank/DDBJ whole genome shotgun (WGS) entry which is preliminary data.</text>
</comment>
<proteinExistence type="predicted"/>
<sequence length="125" mass="14656">MKFNEEKIHPYWTLLIRGIGGWKGQNSEQIGTKRGKPYDSHMELESYLSIQLAKNGEQKRETKISGGEELLGGSRKWNWERRSIRILFSCSHIKANKKRGDIHSRALRGFRFKAKQRLLLLLFNK</sequence>
<evidence type="ECO:0000313" key="1">
    <source>
        <dbReference type="EMBL" id="GIY86235.1"/>
    </source>
</evidence>
<dbReference type="Proteomes" id="UP001054945">
    <property type="component" value="Unassembled WGS sequence"/>
</dbReference>
<organism evidence="1 2">
    <name type="scientific">Caerostris extrusa</name>
    <name type="common">Bark spider</name>
    <name type="synonym">Caerostris bankana</name>
    <dbReference type="NCBI Taxonomy" id="172846"/>
    <lineage>
        <taxon>Eukaryota</taxon>
        <taxon>Metazoa</taxon>
        <taxon>Ecdysozoa</taxon>
        <taxon>Arthropoda</taxon>
        <taxon>Chelicerata</taxon>
        <taxon>Arachnida</taxon>
        <taxon>Araneae</taxon>
        <taxon>Araneomorphae</taxon>
        <taxon>Entelegynae</taxon>
        <taxon>Araneoidea</taxon>
        <taxon>Araneidae</taxon>
        <taxon>Caerostris</taxon>
    </lineage>
</organism>
<dbReference type="EMBL" id="BPLR01016765">
    <property type="protein sequence ID" value="GIY86235.1"/>
    <property type="molecule type" value="Genomic_DNA"/>
</dbReference>
<protein>
    <submittedName>
        <fullName evidence="1">Uncharacterized protein</fullName>
    </submittedName>
</protein>
<evidence type="ECO:0000313" key="2">
    <source>
        <dbReference type="Proteomes" id="UP001054945"/>
    </source>
</evidence>